<keyword evidence="12" id="KW-1185">Reference proteome</keyword>
<dbReference type="GO" id="GO:0009055">
    <property type="term" value="F:electron transfer activity"/>
    <property type="evidence" value="ECO:0007669"/>
    <property type="project" value="InterPro"/>
</dbReference>
<comment type="subunit">
    <text evidence="8">Homodimer.</text>
</comment>
<dbReference type="SUPFAM" id="SSF57652">
    <property type="entry name" value="HIPIP (high potential iron protein)"/>
    <property type="match status" value="1"/>
</dbReference>
<reference evidence="11 12" key="1">
    <citation type="submission" date="2022-12" db="EMBL/GenBank/DDBJ databases">
        <title>Coexistence and Characterization of a Novel Tigecycline Resistance gene tet(X) variant and blaNDM-1 in a Pseudomonas caeni Isolate of Chicken Origin.</title>
        <authorList>
            <person name="Lu X."/>
            <person name="Zhang L."/>
            <person name="Li R."/>
            <person name="Wang Z."/>
        </authorList>
    </citation>
    <scope>NUCLEOTIDE SEQUENCE [LARGE SCALE GENOMIC DNA]</scope>
    <source>
        <strain evidence="11 12">CE14</strain>
    </source>
</reference>
<accession>A0AAF0ALN5</accession>
<name>A0AAF0ALN5_9GAMM</name>
<keyword evidence="4 8" id="KW-0479">Metal-binding</keyword>
<dbReference type="PROSITE" id="PS51373">
    <property type="entry name" value="HIPIP"/>
    <property type="match status" value="1"/>
</dbReference>
<comment type="similarity">
    <text evidence="8">Belongs to the high-potential iron-sulfur protein (HiPIP) family.</text>
</comment>
<dbReference type="RefSeq" id="WP_269819062.1">
    <property type="nucleotide sequence ID" value="NZ_CP114976.1"/>
</dbReference>
<feature type="signal peptide" evidence="9">
    <location>
        <begin position="1"/>
        <end position="33"/>
    </location>
</feature>
<dbReference type="Pfam" id="PF01355">
    <property type="entry name" value="HIPIP"/>
    <property type="match status" value="1"/>
</dbReference>
<feature type="domain" description="High potential iron-sulfur proteins family profile" evidence="10">
    <location>
        <begin position="33"/>
        <end position="104"/>
    </location>
</feature>
<proteinExistence type="inferred from homology"/>
<dbReference type="GO" id="GO:0051539">
    <property type="term" value="F:4 iron, 4 sulfur cluster binding"/>
    <property type="evidence" value="ECO:0007669"/>
    <property type="project" value="UniProtKB-KW"/>
</dbReference>
<evidence type="ECO:0000256" key="7">
    <source>
        <dbReference type="ARBA" id="ARBA00023014"/>
    </source>
</evidence>
<evidence type="ECO:0000256" key="9">
    <source>
        <dbReference type="SAM" id="SignalP"/>
    </source>
</evidence>
<sequence length="104" mass="11322">MANQSRRKFMRTSLLSIAALPFGASILSRQAFAQTLEPLDPAAPQAQALNYVEIAADASDNAAYKEGNNCSNCMFFQEANNGCMLFPNNSVAPEGWCQSWVQKA</sequence>
<keyword evidence="6 8" id="KW-0408">Iron</keyword>
<dbReference type="GO" id="GO:0046872">
    <property type="term" value="F:metal ion binding"/>
    <property type="evidence" value="ECO:0007669"/>
    <property type="project" value="UniProtKB-KW"/>
</dbReference>
<protein>
    <recommendedName>
        <fullName evidence="8">High-potential iron-sulfur protein</fullName>
        <shortName evidence="8">HiPIP</shortName>
    </recommendedName>
</protein>
<organism evidence="11 12">
    <name type="scientific">Denitrificimonas caeni</name>
    <dbReference type="NCBI Taxonomy" id="521720"/>
    <lineage>
        <taxon>Bacteria</taxon>
        <taxon>Pseudomonadati</taxon>
        <taxon>Pseudomonadota</taxon>
        <taxon>Gammaproteobacteria</taxon>
        <taxon>Pseudomonadales</taxon>
        <taxon>Pseudomonadaceae</taxon>
        <taxon>Denitrificimonas</taxon>
    </lineage>
</organism>
<feature type="chain" id="PRO_5041906240" description="High-potential iron-sulfur protein" evidence="9">
    <location>
        <begin position="34"/>
        <end position="104"/>
    </location>
</feature>
<dbReference type="InterPro" id="IPR036369">
    <property type="entry name" value="HIPIP_sf"/>
</dbReference>
<evidence type="ECO:0000256" key="3">
    <source>
        <dbReference type="ARBA" id="ARBA00022485"/>
    </source>
</evidence>
<comment type="function">
    <text evidence="1 8">Specific class of high-redox-potential 4Fe-4S ferredoxins. Functions in anaerobic electron transport in most purple and in some other photosynthetic bacteria and in at least one genus (Paracoccus) of halophilic, denitrifying bacteria.</text>
</comment>
<keyword evidence="2 8" id="KW-0813">Transport</keyword>
<gene>
    <name evidence="11" type="ORF">O6P33_04660</name>
</gene>
<dbReference type="InterPro" id="IPR000170">
    <property type="entry name" value="High_potential_FeS_prot"/>
</dbReference>
<evidence type="ECO:0000259" key="10">
    <source>
        <dbReference type="PROSITE" id="PS51373"/>
    </source>
</evidence>
<keyword evidence="5 8" id="KW-0249">Electron transport</keyword>
<dbReference type="AlphaFoldDB" id="A0AAF0ALN5"/>
<evidence type="ECO:0000256" key="2">
    <source>
        <dbReference type="ARBA" id="ARBA00022448"/>
    </source>
</evidence>
<evidence type="ECO:0000313" key="12">
    <source>
        <dbReference type="Proteomes" id="UP001212189"/>
    </source>
</evidence>
<dbReference type="EMBL" id="CP114976">
    <property type="protein sequence ID" value="WBE26127.1"/>
    <property type="molecule type" value="Genomic_DNA"/>
</dbReference>
<keyword evidence="7 8" id="KW-0411">Iron-sulfur</keyword>
<dbReference type="Proteomes" id="UP001212189">
    <property type="component" value="Chromosome"/>
</dbReference>
<evidence type="ECO:0000256" key="1">
    <source>
        <dbReference type="ARBA" id="ARBA00002137"/>
    </source>
</evidence>
<evidence type="ECO:0000256" key="8">
    <source>
        <dbReference type="RuleBase" id="RU000620"/>
    </source>
</evidence>
<dbReference type="InterPro" id="IPR006311">
    <property type="entry name" value="TAT_signal"/>
</dbReference>
<evidence type="ECO:0000256" key="5">
    <source>
        <dbReference type="ARBA" id="ARBA00022982"/>
    </source>
</evidence>
<evidence type="ECO:0000313" key="11">
    <source>
        <dbReference type="EMBL" id="WBE26127.1"/>
    </source>
</evidence>
<evidence type="ECO:0000256" key="4">
    <source>
        <dbReference type="ARBA" id="ARBA00022723"/>
    </source>
</evidence>
<keyword evidence="9" id="KW-0732">Signal</keyword>
<dbReference type="PROSITE" id="PS51318">
    <property type="entry name" value="TAT"/>
    <property type="match status" value="1"/>
</dbReference>
<dbReference type="KEGG" id="dce:O6P33_04660"/>
<keyword evidence="3 8" id="KW-0004">4Fe-4S</keyword>
<dbReference type="GO" id="GO:0019646">
    <property type="term" value="P:aerobic electron transport chain"/>
    <property type="evidence" value="ECO:0007669"/>
    <property type="project" value="InterPro"/>
</dbReference>
<evidence type="ECO:0000256" key="6">
    <source>
        <dbReference type="ARBA" id="ARBA00023004"/>
    </source>
</evidence>
<dbReference type="Gene3D" id="4.10.490.10">
    <property type="entry name" value="High potential iron-sulphur protein"/>
    <property type="match status" value="1"/>
</dbReference>